<dbReference type="EMBL" id="AGYA01000025">
    <property type="protein sequence ID" value="EKB56718.1"/>
    <property type="molecule type" value="Genomic_DNA"/>
</dbReference>
<dbReference type="eggNOG" id="ENOG50336G8">
    <property type="taxonomic scope" value="Bacteria"/>
</dbReference>
<name>K1M2Z6_9FLAO</name>
<evidence type="ECO:0000313" key="2">
    <source>
        <dbReference type="EMBL" id="EKB56718.1"/>
    </source>
</evidence>
<feature type="transmembrane region" description="Helical" evidence="1">
    <location>
        <begin position="120"/>
        <end position="142"/>
    </location>
</feature>
<keyword evidence="3" id="KW-1185">Reference proteome</keyword>
<keyword evidence="1" id="KW-0812">Transmembrane</keyword>
<keyword evidence="1" id="KW-0472">Membrane</keyword>
<dbReference type="AlphaFoldDB" id="K1M2Z6"/>
<dbReference type="STRING" id="883096.HMPREF9699_01447"/>
<dbReference type="Proteomes" id="UP000006085">
    <property type="component" value="Unassembled WGS sequence"/>
</dbReference>
<evidence type="ECO:0000313" key="3">
    <source>
        <dbReference type="Proteomes" id="UP000006085"/>
    </source>
</evidence>
<evidence type="ECO:0000256" key="1">
    <source>
        <dbReference type="SAM" id="Phobius"/>
    </source>
</evidence>
<dbReference type="RefSeq" id="WP_002663680.1">
    <property type="nucleotide sequence ID" value="NZ_JH932293.1"/>
</dbReference>
<gene>
    <name evidence="2" type="ORF">HMPREF9699_01447</name>
</gene>
<comment type="caution">
    <text evidence="2">The sequence shown here is derived from an EMBL/GenBank/DDBJ whole genome shotgun (WGS) entry which is preliminary data.</text>
</comment>
<keyword evidence="1" id="KW-1133">Transmembrane helix</keyword>
<dbReference type="OrthoDB" id="1151400at2"/>
<accession>K1M2Z6</accession>
<dbReference type="HOGENOM" id="CLU_118941_0_0_10"/>
<sequence>MQNTNNEQTSSPNLDDGLELLKKVIQSNEENVEMGIRLNRKIDALNNTVDKLEYTIRVANDNIKLLEVIKDNFFEHFRQLIETMPGSIETHLSRQSFTKIDELYKELKKTNKNKNYGKKLMLFTLSIFALSVLLVFLCFYFSKQWYDTSIQTKMEIRTELLQEIKNDKKEIYNQKDVEQLQYNTELINKWMKKNPKDAEKFLKFKDGYEAR</sequence>
<organism evidence="2 3">
    <name type="scientific">Bergeyella zoohelcum ATCC 43767</name>
    <dbReference type="NCBI Taxonomy" id="883096"/>
    <lineage>
        <taxon>Bacteria</taxon>
        <taxon>Pseudomonadati</taxon>
        <taxon>Bacteroidota</taxon>
        <taxon>Flavobacteriia</taxon>
        <taxon>Flavobacteriales</taxon>
        <taxon>Weeksellaceae</taxon>
        <taxon>Bergeyella</taxon>
    </lineage>
</organism>
<reference evidence="2 3" key="1">
    <citation type="submission" date="2012-07" db="EMBL/GenBank/DDBJ databases">
        <title>The Genome Sequence of Bergeyella zoohelcum ATCC 43767.</title>
        <authorList>
            <consortium name="The Broad Institute Genome Sequencing Platform"/>
            <person name="Earl A."/>
            <person name="Ward D."/>
            <person name="Feldgarden M."/>
            <person name="Gevers D."/>
            <person name="Huys G."/>
            <person name="Walker B."/>
            <person name="Young S.K."/>
            <person name="Zeng Q."/>
            <person name="Gargeya S."/>
            <person name="Fitzgerald M."/>
            <person name="Haas B."/>
            <person name="Abouelleil A."/>
            <person name="Alvarado L."/>
            <person name="Arachchi H.M."/>
            <person name="Berlin A.M."/>
            <person name="Chapman S.B."/>
            <person name="Goldberg J."/>
            <person name="Griggs A."/>
            <person name="Gujja S."/>
            <person name="Hansen M."/>
            <person name="Howarth C."/>
            <person name="Imamovic A."/>
            <person name="Larimer J."/>
            <person name="McCowen C."/>
            <person name="Montmayeur A."/>
            <person name="Murphy C."/>
            <person name="Neiman D."/>
            <person name="Pearson M."/>
            <person name="Priest M."/>
            <person name="Roberts A."/>
            <person name="Saif S."/>
            <person name="Shea T."/>
            <person name="Sisk P."/>
            <person name="Sykes S."/>
            <person name="Wortman J."/>
            <person name="Nusbaum C."/>
            <person name="Birren B."/>
        </authorList>
    </citation>
    <scope>NUCLEOTIDE SEQUENCE [LARGE SCALE GENOMIC DNA]</scope>
    <source>
        <strain evidence="2 3">ATCC 43767</strain>
    </source>
</reference>
<proteinExistence type="predicted"/>
<protein>
    <submittedName>
        <fullName evidence="2">Uncharacterized protein</fullName>
    </submittedName>
</protein>